<dbReference type="CDD" id="cd00110">
    <property type="entry name" value="LamG"/>
    <property type="match status" value="1"/>
</dbReference>
<dbReference type="InterPro" id="IPR001791">
    <property type="entry name" value="Laminin_G"/>
</dbReference>
<dbReference type="Gene3D" id="2.60.120.200">
    <property type="match status" value="2"/>
</dbReference>
<proteinExistence type="predicted"/>
<evidence type="ECO:0000256" key="2">
    <source>
        <dbReference type="SAM" id="MobiDB-lite"/>
    </source>
</evidence>
<dbReference type="InterPro" id="IPR050372">
    <property type="entry name" value="Neurexin-related_CASP"/>
</dbReference>
<dbReference type="InterPro" id="IPR013320">
    <property type="entry name" value="ConA-like_dom_sf"/>
</dbReference>
<organism evidence="3 4">
    <name type="scientific">Paramuricea clavata</name>
    <name type="common">Red gorgonian</name>
    <name type="synonym">Violescent sea-whip</name>
    <dbReference type="NCBI Taxonomy" id="317549"/>
    <lineage>
        <taxon>Eukaryota</taxon>
        <taxon>Metazoa</taxon>
        <taxon>Cnidaria</taxon>
        <taxon>Anthozoa</taxon>
        <taxon>Octocorallia</taxon>
        <taxon>Malacalcyonacea</taxon>
        <taxon>Plexauridae</taxon>
        <taxon>Paramuricea</taxon>
    </lineage>
</organism>
<comment type="caution">
    <text evidence="1">Lacks conserved residue(s) required for the propagation of feature annotation.</text>
</comment>
<evidence type="ECO:0000313" key="3">
    <source>
        <dbReference type="EMBL" id="CAB4023298.1"/>
    </source>
</evidence>
<protein>
    <submittedName>
        <fullName evidence="3">Uncharacterized protein</fullName>
    </submittedName>
</protein>
<evidence type="ECO:0000256" key="1">
    <source>
        <dbReference type="PROSITE-ProRule" id="PRU00122"/>
    </source>
</evidence>
<reference evidence="3" key="1">
    <citation type="submission" date="2020-04" db="EMBL/GenBank/DDBJ databases">
        <authorList>
            <person name="Alioto T."/>
            <person name="Alioto T."/>
            <person name="Gomez Garrido J."/>
        </authorList>
    </citation>
    <scope>NUCLEOTIDE SEQUENCE</scope>
    <source>
        <strain evidence="3">A484AB</strain>
    </source>
</reference>
<keyword evidence="4" id="KW-1185">Reference proteome</keyword>
<evidence type="ECO:0000313" key="4">
    <source>
        <dbReference type="Proteomes" id="UP001152795"/>
    </source>
</evidence>
<dbReference type="PANTHER" id="PTHR15036:SF67">
    <property type="entry name" value="LAMININ SUBUNIT ALPHA-LIKE PROTEIN"/>
    <property type="match status" value="1"/>
</dbReference>
<feature type="region of interest" description="Disordered" evidence="2">
    <location>
        <begin position="52"/>
        <end position="205"/>
    </location>
</feature>
<feature type="compositionally biased region" description="Low complexity" evidence="2">
    <location>
        <begin position="29"/>
        <end position="40"/>
    </location>
</feature>
<dbReference type="Pfam" id="PF00054">
    <property type="entry name" value="Laminin_G_1"/>
    <property type="match status" value="1"/>
</dbReference>
<comment type="caution">
    <text evidence="3">The sequence shown here is derived from an EMBL/GenBank/DDBJ whole genome shotgun (WGS) entry which is preliminary data.</text>
</comment>
<dbReference type="SUPFAM" id="SSF49899">
    <property type="entry name" value="Concanavalin A-like lectins/glucanases"/>
    <property type="match status" value="1"/>
</dbReference>
<dbReference type="PANTHER" id="PTHR15036">
    <property type="entry name" value="PIKACHURIN-LIKE PROTEIN"/>
    <property type="match status" value="1"/>
</dbReference>
<dbReference type="SMART" id="SM00282">
    <property type="entry name" value="LamG"/>
    <property type="match status" value="1"/>
</dbReference>
<gene>
    <name evidence="3" type="ORF">PACLA_8A085985</name>
</gene>
<dbReference type="Proteomes" id="UP001152795">
    <property type="component" value="Unassembled WGS sequence"/>
</dbReference>
<feature type="non-terminal residue" evidence="3">
    <location>
        <position position="451"/>
    </location>
</feature>
<feature type="region of interest" description="Disordered" evidence="2">
    <location>
        <begin position="18"/>
        <end position="40"/>
    </location>
</feature>
<dbReference type="OrthoDB" id="5984158at2759"/>
<sequence>MINIADAEKTGVKLGERPVPSFEQPVGITPVPEVPVTKETPTVEITTVSTMSSTEVVTGQGHGSGSGTPHVGPEISTALPEPTTRLTTPTEPTTTPTTPTEPTTTPTEPTTTPTEPTTTPTEPTTTPTEPTTTPTTPVEPTTTPTTPTKPRTTPTTPTEPTTTPTTPTTPAEPTTTPTEPITTPTTPLTTLTPTTTPTTSTSQCSPKFEYSDSMAVTGRGYAQYRVTEKGFGLRGGLSFEFRTFASHGILFYSANSEQTDFISCYLQDGKVTFGFNTGSGDIFLTADNVVNDGTWKKVTIYRDKVKAQLTVDGIDVNGVGNPGATVINGIPYLYFGGYKTEVLKKKINAKSRLPISACFRGLMWHSGTKFPNKPVKEQLVSKCYNEQQEKSVYFAGINSYMIATDAFYVGRKKIFSMDIKPQNTTGLIFALVDQKNPENGDFVVLELNDGS</sequence>
<name>A0A7D9J6R3_PARCT</name>
<dbReference type="AlphaFoldDB" id="A0A7D9J6R3"/>
<dbReference type="PROSITE" id="PS50025">
    <property type="entry name" value="LAM_G_DOMAIN"/>
    <property type="match status" value="1"/>
</dbReference>
<feature type="compositionally biased region" description="Low complexity" evidence="2">
    <location>
        <begin position="77"/>
        <end position="199"/>
    </location>
</feature>
<accession>A0A7D9J6R3</accession>
<dbReference type="EMBL" id="CACRXK020012426">
    <property type="protein sequence ID" value="CAB4023298.1"/>
    <property type="molecule type" value="Genomic_DNA"/>
</dbReference>